<dbReference type="AlphaFoldDB" id="M4ZAJ7"/>
<feature type="compositionally biased region" description="Basic and acidic residues" evidence="1">
    <location>
        <begin position="59"/>
        <end position="69"/>
    </location>
</feature>
<name>M4ZAJ7_9BRAD</name>
<evidence type="ECO:0000313" key="3">
    <source>
        <dbReference type="Proteomes" id="UP000011841"/>
    </source>
</evidence>
<keyword evidence="3" id="KW-1185">Reference proteome</keyword>
<evidence type="ECO:0000313" key="2">
    <source>
        <dbReference type="EMBL" id="BAM90769.1"/>
    </source>
</evidence>
<protein>
    <submittedName>
        <fullName evidence="2">Uncharacterized protein</fullName>
    </submittedName>
</protein>
<dbReference type="Proteomes" id="UP000011841">
    <property type="component" value="Chromosome"/>
</dbReference>
<dbReference type="EMBL" id="AP012603">
    <property type="protein sequence ID" value="BAM90769.1"/>
    <property type="molecule type" value="Genomic_DNA"/>
</dbReference>
<feature type="region of interest" description="Disordered" evidence="1">
    <location>
        <begin position="59"/>
        <end position="128"/>
    </location>
</feature>
<evidence type="ECO:0000256" key="1">
    <source>
        <dbReference type="SAM" id="MobiDB-lite"/>
    </source>
</evidence>
<organism evidence="2 3">
    <name type="scientific">Bradyrhizobium oligotrophicum S58</name>
    <dbReference type="NCBI Taxonomy" id="1245469"/>
    <lineage>
        <taxon>Bacteria</taxon>
        <taxon>Pseudomonadati</taxon>
        <taxon>Pseudomonadota</taxon>
        <taxon>Alphaproteobacteria</taxon>
        <taxon>Hyphomicrobiales</taxon>
        <taxon>Nitrobacteraceae</taxon>
        <taxon>Bradyrhizobium</taxon>
    </lineage>
</organism>
<dbReference type="KEGG" id="aol:S58_47900"/>
<accession>M4ZAJ7</accession>
<sequence length="128" mass="13608">MRRDLLAVEIWGAAAEAARKAAWLPRNPATMARSKKRGKLPPATGRIMALCMDAWTTPADRDETFRNPERGSQAKQGGVGTRGYLCSGGTSRRKARSFGSSHTASGVPQTPQSNRPAAPTADVDSAIS</sequence>
<reference evidence="2 3" key="1">
    <citation type="journal article" date="2013" name="Appl. Environ. Microbiol.">
        <title>Genome analysis suggests that the soil oligotrophic bacterium Agromonas oligotrophica (Bradyrhizobium oligotrophicum) is a nitrogen-fixing symbiont of Aeschynomene indica.</title>
        <authorList>
            <person name="Okubo T."/>
            <person name="Fukushima S."/>
            <person name="Itakura M."/>
            <person name="Oshima K."/>
            <person name="Longtonglang A."/>
            <person name="Teaumroong N."/>
            <person name="Mitsui H."/>
            <person name="Hattori M."/>
            <person name="Hattori R."/>
            <person name="Hattori T."/>
            <person name="Minamisawa K."/>
        </authorList>
    </citation>
    <scope>NUCLEOTIDE SEQUENCE [LARGE SCALE GENOMIC DNA]</scope>
    <source>
        <strain evidence="2 3">S58</strain>
    </source>
</reference>
<gene>
    <name evidence="2" type="ORF">S58_47900</name>
</gene>
<dbReference type="HOGENOM" id="CLU_1955405_0_0_5"/>
<proteinExistence type="predicted"/>
<feature type="compositionally biased region" description="Polar residues" evidence="1">
    <location>
        <begin position="98"/>
        <end position="115"/>
    </location>
</feature>